<dbReference type="InterPro" id="IPR016160">
    <property type="entry name" value="Ald_DH_CS_CYS"/>
</dbReference>
<dbReference type="PROSITE" id="PS00687">
    <property type="entry name" value="ALDEHYDE_DEHYDR_GLU"/>
    <property type="match status" value="1"/>
</dbReference>
<dbReference type="FunFam" id="3.40.605.10:FF:000001">
    <property type="entry name" value="Aldehyde dehydrogenase 1"/>
    <property type="match status" value="1"/>
</dbReference>
<comment type="caution">
    <text evidence="7">The sequence shown here is derived from an EMBL/GenBank/DDBJ whole genome shotgun (WGS) entry which is preliminary data.</text>
</comment>
<dbReference type="STRING" id="1121014.N788_02505"/>
<evidence type="ECO:0000256" key="2">
    <source>
        <dbReference type="ARBA" id="ARBA00023002"/>
    </source>
</evidence>
<reference evidence="7 8" key="2">
    <citation type="journal article" date="2015" name="Stand. Genomic Sci.">
        <title>High quality draft genomic sequence of Arenimonas donghaensis DSM 18148(T).</title>
        <authorList>
            <person name="Chen F."/>
            <person name="Wang H."/>
            <person name="Cao Y."/>
            <person name="Li X."/>
            <person name="Wang G."/>
        </authorList>
    </citation>
    <scope>NUCLEOTIDE SEQUENCE [LARGE SCALE GENOMIC DNA]</scope>
    <source>
        <strain evidence="7 8">HO3-R19</strain>
    </source>
</reference>
<dbReference type="FunFam" id="3.40.309.10:FF:000012">
    <property type="entry name" value="Betaine aldehyde dehydrogenase"/>
    <property type="match status" value="1"/>
</dbReference>
<dbReference type="InterPro" id="IPR016163">
    <property type="entry name" value="Ald_DH_C"/>
</dbReference>
<dbReference type="InterPro" id="IPR029510">
    <property type="entry name" value="Ald_DH_CS_GLU"/>
</dbReference>
<feature type="domain" description="Aldehyde dehydrogenase" evidence="6">
    <location>
        <begin position="22"/>
        <end position="476"/>
    </location>
</feature>
<keyword evidence="2 5" id="KW-0560">Oxidoreductase</keyword>
<dbReference type="InterPro" id="IPR016161">
    <property type="entry name" value="Ald_DH/histidinol_DH"/>
</dbReference>
<keyword evidence="8" id="KW-1185">Reference proteome</keyword>
<dbReference type="AlphaFoldDB" id="A0A087MMG3"/>
<dbReference type="InterPro" id="IPR015590">
    <property type="entry name" value="Aldehyde_DH_dom"/>
</dbReference>
<protein>
    <recommendedName>
        <fullName evidence="6">Aldehyde dehydrogenase domain-containing protein</fullName>
    </recommendedName>
</protein>
<dbReference type="GO" id="GO:0004030">
    <property type="term" value="F:aldehyde dehydrogenase [NAD(P)+] activity"/>
    <property type="evidence" value="ECO:0007669"/>
    <property type="project" value="UniProtKB-ARBA"/>
</dbReference>
<name>A0A087MMG3_9GAMM</name>
<dbReference type="RefSeq" id="WP_034220485.1">
    <property type="nucleotide sequence ID" value="NZ_AVCJ01000001.1"/>
</dbReference>
<dbReference type="SUPFAM" id="SSF53720">
    <property type="entry name" value="ALDH-like"/>
    <property type="match status" value="1"/>
</dbReference>
<evidence type="ECO:0000256" key="4">
    <source>
        <dbReference type="PROSITE-ProRule" id="PRU10007"/>
    </source>
</evidence>
<accession>A0A087MMG3</accession>
<sequence>MSLRLSHLIGGDARSASGGGWLEVFEPATATAYARCPDGTADDVDAAVAAARKAFPAWSALPAAERAAWLNRLADALEARLDDFAAAESRDVGKPLALARSLDIPRAASNLRFFAAAATQFASESHAGPGVVNYTLRQPLGVVACISPWNLPLYLFTWKFAPALAAGNCVVGKPSEVTPVTAWMLGELAREIGFPAGVFNIVQGRGAVVGQALVDHKDVKAVSFTGSTAVGTAIATACAASLKKTSLELGGKNPTLVFADAPRQKLLDTVQRSAFLNSGQICLCGSRILVERGYYDQFRDELVARARAMVVGDPMETDTQLGPVVSQAHFDKVMACIELARSEGGRVLCGGEAVKPAGRCQDGWFIAPTVIEGLGPACRTNTEEIFGPVVTLQAFDSDEEALALANAAPYGLAASVWTGNLGRAHRLAAAIEAGVVWVNTWMNRDLRTPFGGVKQSGVGREGGWEAMRFFTEAKNVTIDLE</sequence>
<dbReference type="Pfam" id="PF00171">
    <property type="entry name" value="Aldedh"/>
    <property type="match status" value="1"/>
</dbReference>
<evidence type="ECO:0000313" key="7">
    <source>
        <dbReference type="EMBL" id="KFL38066.1"/>
    </source>
</evidence>
<dbReference type="Proteomes" id="UP000029085">
    <property type="component" value="Unassembled WGS sequence"/>
</dbReference>
<dbReference type="InterPro" id="IPR016162">
    <property type="entry name" value="Ald_DH_N"/>
</dbReference>
<dbReference type="PANTHER" id="PTHR43720:SF2">
    <property type="entry name" value="2-AMINOMUCONIC SEMIALDEHYDE DEHYDROGENASE"/>
    <property type="match status" value="1"/>
</dbReference>
<proteinExistence type="inferred from homology"/>
<comment type="similarity">
    <text evidence="1 5">Belongs to the aldehyde dehydrogenase family.</text>
</comment>
<dbReference type="CDD" id="cd07093">
    <property type="entry name" value="ALDH_F8_HMSADH"/>
    <property type="match status" value="1"/>
</dbReference>
<keyword evidence="3" id="KW-0520">NAD</keyword>
<dbReference type="PATRIC" id="fig|1121014.3.peg.476"/>
<evidence type="ECO:0000259" key="6">
    <source>
        <dbReference type="Pfam" id="PF00171"/>
    </source>
</evidence>
<reference evidence="8" key="1">
    <citation type="submission" date="2013-08" db="EMBL/GenBank/DDBJ databases">
        <title>Genome sequencing of Arenimonas donghaensis.</title>
        <authorList>
            <person name="Chen F."/>
            <person name="Wang G."/>
        </authorList>
    </citation>
    <scope>NUCLEOTIDE SEQUENCE [LARGE SCALE GENOMIC DNA]</scope>
    <source>
        <strain evidence="8">HO3-R19</strain>
    </source>
</reference>
<dbReference type="Gene3D" id="3.40.309.10">
    <property type="entry name" value="Aldehyde Dehydrogenase, Chain A, domain 2"/>
    <property type="match status" value="1"/>
</dbReference>
<dbReference type="Gene3D" id="3.40.605.10">
    <property type="entry name" value="Aldehyde Dehydrogenase, Chain A, domain 1"/>
    <property type="match status" value="1"/>
</dbReference>
<evidence type="ECO:0000313" key="8">
    <source>
        <dbReference type="Proteomes" id="UP000029085"/>
    </source>
</evidence>
<evidence type="ECO:0000256" key="5">
    <source>
        <dbReference type="RuleBase" id="RU003345"/>
    </source>
</evidence>
<dbReference type="OrthoDB" id="5964141at2"/>
<gene>
    <name evidence="7" type="ORF">N788_02505</name>
</gene>
<feature type="active site" evidence="4">
    <location>
        <position position="248"/>
    </location>
</feature>
<dbReference type="EMBL" id="AVCJ01000001">
    <property type="protein sequence ID" value="KFL38066.1"/>
    <property type="molecule type" value="Genomic_DNA"/>
</dbReference>
<evidence type="ECO:0000256" key="1">
    <source>
        <dbReference type="ARBA" id="ARBA00009986"/>
    </source>
</evidence>
<dbReference type="PANTHER" id="PTHR43720">
    <property type="entry name" value="2-AMINOMUCONIC SEMIALDEHYDE DEHYDROGENASE"/>
    <property type="match status" value="1"/>
</dbReference>
<evidence type="ECO:0000256" key="3">
    <source>
        <dbReference type="ARBA" id="ARBA00023027"/>
    </source>
</evidence>
<organism evidence="7 8">
    <name type="scientific">Arenimonas donghaensis DSM 18148 = HO3-R19</name>
    <dbReference type="NCBI Taxonomy" id="1121014"/>
    <lineage>
        <taxon>Bacteria</taxon>
        <taxon>Pseudomonadati</taxon>
        <taxon>Pseudomonadota</taxon>
        <taxon>Gammaproteobacteria</taxon>
        <taxon>Lysobacterales</taxon>
        <taxon>Lysobacteraceae</taxon>
        <taxon>Arenimonas</taxon>
    </lineage>
</organism>
<dbReference type="PROSITE" id="PS00070">
    <property type="entry name" value="ALDEHYDE_DEHYDR_CYS"/>
    <property type="match status" value="1"/>
</dbReference>